<evidence type="ECO:0000313" key="2">
    <source>
        <dbReference type="EMBL" id="TDE09462.1"/>
    </source>
</evidence>
<sequence>MTNTDGPLALGLDIGGTSTRAVVVDASGRRLGSGRSHGANVTSHALERALDAVSAALEQALATVDPAAVRDAVVGAAGDRNLVVPAVASAFAERWRRAGLTCPYTVVADALVAFVAGTPSPEGTLVLSGTGALVCRAEDRRLVRLVDGHGWLLGDLGSGFWIGREAVRSTLATLDRYVAPGPLGVAVIQTLLGGEADVSRLGRPLVADLILAVHAKPPVGLAALAPLVTGNAGADPEADRILRAAADHLLAAVAQVRSDGDATPIVLAGSLLTTATPLATLVRDALAARWPSAAVSDATDGAAGAAWLAAVSATPADTTSDWPRKLHVALFGP</sequence>
<dbReference type="EMBL" id="SMKZ01000018">
    <property type="protein sequence ID" value="TDE09462.1"/>
    <property type="molecule type" value="Genomic_DNA"/>
</dbReference>
<dbReference type="PANTHER" id="PTHR43190:SF3">
    <property type="entry name" value="N-ACETYL-D-GLUCOSAMINE KINASE"/>
    <property type="match status" value="1"/>
</dbReference>
<dbReference type="OrthoDB" id="8701357at2"/>
<keyword evidence="3" id="KW-1185">Reference proteome</keyword>
<evidence type="ECO:0000313" key="3">
    <source>
        <dbReference type="Proteomes" id="UP000294739"/>
    </source>
</evidence>
<feature type="domain" description="ATPase BadF/BadG/BcrA/BcrD type" evidence="1">
    <location>
        <begin position="10"/>
        <end position="309"/>
    </location>
</feature>
<gene>
    <name evidence="2" type="ORF">E1269_14150</name>
</gene>
<dbReference type="Proteomes" id="UP000294739">
    <property type="component" value="Unassembled WGS sequence"/>
</dbReference>
<name>A0A4R5D7G6_9ACTN</name>
<accession>A0A4R5D7G6</accession>
<dbReference type="InParanoid" id="A0A4R5D7G6"/>
<comment type="caution">
    <text evidence="2">The sequence shown here is derived from an EMBL/GenBank/DDBJ whole genome shotgun (WGS) entry which is preliminary data.</text>
</comment>
<dbReference type="AlphaFoldDB" id="A0A4R5D7G6"/>
<dbReference type="InterPro" id="IPR002731">
    <property type="entry name" value="ATPase_BadF"/>
</dbReference>
<proteinExistence type="predicted"/>
<dbReference type="InterPro" id="IPR052519">
    <property type="entry name" value="Euk-type_GlcNAc_Kinase"/>
</dbReference>
<dbReference type="Gene3D" id="3.30.420.40">
    <property type="match status" value="2"/>
</dbReference>
<reference evidence="2 3" key="1">
    <citation type="submission" date="2019-03" db="EMBL/GenBank/DDBJ databases">
        <title>Draft genome sequences of novel Actinobacteria.</title>
        <authorList>
            <person name="Sahin N."/>
            <person name="Ay H."/>
            <person name="Saygin H."/>
        </authorList>
    </citation>
    <scope>NUCLEOTIDE SEQUENCE [LARGE SCALE GENOMIC DNA]</scope>
    <source>
        <strain evidence="2 3">5K138</strain>
    </source>
</reference>
<dbReference type="SUPFAM" id="SSF53067">
    <property type="entry name" value="Actin-like ATPase domain"/>
    <property type="match status" value="2"/>
</dbReference>
<dbReference type="Pfam" id="PF01869">
    <property type="entry name" value="BcrAD_BadFG"/>
    <property type="match status" value="1"/>
</dbReference>
<evidence type="ECO:0000259" key="1">
    <source>
        <dbReference type="Pfam" id="PF01869"/>
    </source>
</evidence>
<organism evidence="2 3">
    <name type="scientific">Jiangella asiatica</name>
    <dbReference type="NCBI Taxonomy" id="2530372"/>
    <lineage>
        <taxon>Bacteria</taxon>
        <taxon>Bacillati</taxon>
        <taxon>Actinomycetota</taxon>
        <taxon>Actinomycetes</taxon>
        <taxon>Jiangellales</taxon>
        <taxon>Jiangellaceae</taxon>
        <taxon>Jiangella</taxon>
    </lineage>
</organism>
<protein>
    <submittedName>
        <fullName evidence="2">ATPase</fullName>
    </submittedName>
</protein>
<dbReference type="RefSeq" id="WP_131895535.1">
    <property type="nucleotide sequence ID" value="NZ_SMKZ01000018.1"/>
</dbReference>
<dbReference type="PANTHER" id="PTHR43190">
    <property type="entry name" value="N-ACETYL-D-GLUCOSAMINE KINASE"/>
    <property type="match status" value="1"/>
</dbReference>
<dbReference type="InterPro" id="IPR043129">
    <property type="entry name" value="ATPase_NBD"/>
</dbReference>